<sequence>MIGLKSTLNCIDNSGALLVECVNVLKRKVNNGWGTVGDEIVCVVKRARPINAATQASVTAVKVRRGDVRRAVIVRTRKAVRRPDGRLIRFDDNAAVLLNNKREMLGTRIGGMVNADLRMKGWGKIVSLAPKKPRPATEQMKADTARSAGSSARGRGTYTPVACNFCRIRKIKCNGERPTCGSCSSSGHDCSWGAEGAKKPSAIQYVESLKKRIRALETYARELKSKVDNCRCEQRGVNDVEPSESILQARPDIYLTGDLDLDSDSPEPGSDTDNELLYPTSNLVLEDRDLLFHGTTSIFRHSTPQRMSRFPEIIENHKQCYVLMVEGGDQSHYNPNFDWSRYLPTAVPLDRREHDRQVILDCLFKFFTSWCLRIVPALFLRDMWRALSVPVSQTPPKTSHYSPMLHNALIALASAFSDDPRVRDLKARRYFASEAKSYIDAECQMPNICVVHALSILASFHSAQGEQTLGYTYFGMSARISQALGLGVDCSTWVEAGIISRDDRLDRNWGYWTTFSQDVCWSLYVGRDFCVPCPTNRENIPVPYVETDLDELPWHHAPSNIAPQAGYLSKTFAASCELLLIARPIMDVVNSLGHTGKHRTVRYELVSEIDVKLNAWKDALAQELDITQSNRGTATPHKIMLHLAHWWLFILLHRPFYRRPRPIHSSEAEIDHVKLCNRAAEHSMELLSTWRSLYGLRYAPITLVQVIFSAGTVYLLSAVQATSGVRVAPVSLKHSLDHAELCMQYLSECGRSWECANKIGEILRSLLMKQLEPRLQRRNISVNTSFTEGNGSTMPRRSPSKRARRESKPARSRSTGSPQQRRSSSRRTPTQTSPSSSKFQESPTAIKETLSPETSPSMSTFPVETIPSSQASFVTFEWPYPAPVGVHQPSAAPPAPPEDEDESMSYSMSSSGFLGMPGGERLSEQPFISFEVDENSLFDGLYGPSWIVPPDLPPLDLTEADFLALQQLFEPAAPPPHNSSV</sequence>
<organism evidence="1 2">
    <name type="scientific">Pleurotus cornucopiae</name>
    <name type="common">Cornucopia mushroom</name>
    <dbReference type="NCBI Taxonomy" id="5321"/>
    <lineage>
        <taxon>Eukaryota</taxon>
        <taxon>Fungi</taxon>
        <taxon>Dikarya</taxon>
        <taxon>Basidiomycota</taxon>
        <taxon>Agaricomycotina</taxon>
        <taxon>Agaricomycetes</taxon>
        <taxon>Agaricomycetidae</taxon>
        <taxon>Agaricales</taxon>
        <taxon>Pleurotineae</taxon>
        <taxon>Pleurotaceae</taxon>
        <taxon>Pleurotus</taxon>
    </lineage>
</organism>
<evidence type="ECO:0000313" key="2">
    <source>
        <dbReference type="Proteomes" id="UP000824881"/>
    </source>
</evidence>
<dbReference type="EMBL" id="WQMT02000002">
    <property type="protein sequence ID" value="KAG9226661.1"/>
    <property type="molecule type" value="Genomic_DNA"/>
</dbReference>
<proteinExistence type="predicted"/>
<comment type="caution">
    <text evidence="1">The sequence shown here is derived from an EMBL/GenBank/DDBJ whole genome shotgun (WGS) entry which is preliminary data.</text>
</comment>
<keyword evidence="2" id="KW-1185">Reference proteome</keyword>
<name>A0ACB7J9B4_PLECO</name>
<protein>
    <submittedName>
        <fullName evidence="1">Uncharacterized protein</fullName>
    </submittedName>
</protein>
<accession>A0ACB7J9B4</accession>
<dbReference type="Proteomes" id="UP000824881">
    <property type="component" value="Unassembled WGS sequence"/>
</dbReference>
<gene>
    <name evidence="1" type="ORF">CCMSSC00406_0006114</name>
</gene>
<reference evidence="1 2" key="1">
    <citation type="journal article" date="2021" name="Appl. Environ. Microbiol.">
        <title>Genetic linkage and physical mapping for an oyster mushroom Pleurotus cornucopiae and QTL analysis for the trait cap color.</title>
        <authorList>
            <person name="Zhang Y."/>
            <person name="Gao W."/>
            <person name="Sonnenberg A."/>
            <person name="Chen Q."/>
            <person name="Zhang J."/>
            <person name="Huang C."/>
        </authorList>
    </citation>
    <scope>NUCLEOTIDE SEQUENCE [LARGE SCALE GENOMIC DNA]</scope>
    <source>
        <strain evidence="1">CCMSSC00406</strain>
    </source>
</reference>
<evidence type="ECO:0000313" key="1">
    <source>
        <dbReference type="EMBL" id="KAG9226661.1"/>
    </source>
</evidence>